<dbReference type="EMBL" id="JAHESF010000027">
    <property type="protein sequence ID" value="MBT1699631.1"/>
    <property type="molecule type" value="Genomic_DNA"/>
</dbReference>
<protein>
    <submittedName>
        <fullName evidence="1">Uncharacterized protein</fullName>
    </submittedName>
</protein>
<evidence type="ECO:0000313" key="1">
    <source>
        <dbReference type="EMBL" id="MBT1699631.1"/>
    </source>
</evidence>
<sequence>MSKKLYKVIWCDDQHEKMKGFKMQAKEEGIELVCFKSSEGIKELKANFLIYDGVLLDAKFFETENDATGTESLKALSNAKEEILKLPKVFKPFVLTGQAKLYNDDTFNLLFPNYYRKGIEGDIIQLFADIKREADKQVETQIKHDHESVFQLFASGYLPDEVMGQLVQLLKTPIPRTRFELKSFLVNIRSIHESCLHGLAEIGVIPNLDAPKGDIFRHLSGNKVKDSASSQYVSTTEEFQNDAIENLQKWLYYTCGKYLHVLKDENYNGYVISGYAVESLRSGILELLLWFKQVYKENTQE</sequence>
<proteinExistence type="predicted"/>
<accession>A0AAP2DNI2</accession>
<dbReference type="Proteomes" id="UP001319200">
    <property type="component" value="Unassembled WGS sequence"/>
</dbReference>
<keyword evidence="2" id="KW-1185">Reference proteome</keyword>
<name>A0AAP2DNI2_9BACT</name>
<evidence type="ECO:0000313" key="2">
    <source>
        <dbReference type="Proteomes" id="UP001319200"/>
    </source>
</evidence>
<organism evidence="1 2">
    <name type="scientific">Chryseosolibacter histidini</name>
    <dbReference type="NCBI Taxonomy" id="2782349"/>
    <lineage>
        <taxon>Bacteria</taxon>
        <taxon>Pseudomonadati</taxon>
        <taxon>Bacteroidota</taxon>
        <taxon>Cytophagia</taxon>
        <taxon>Cytophagales</taxon>
        <taxon>Chryseotaleaceae</taxon>
        <taxon>Chryseosolibacter</taxon>
    </lineage>
</organism>
<dbReference type="RefSeq" id="WP_254167710.1">
    <property type="nucleotide sequence ID" value="NZ_JAHESF010000027.1"/>
</dbReference>
<comment type="caution">
    <text evidence="1">The sequence shown here is derived from an EMBL/GenBank/DDBJ whole genome shotgun (WGS) entry which is preliminary data.</text>
</comment>
<dbReference type="AlphaFoldDB" id="A0AAP2DNI2"/>
<reference evidence="1 2" key="1">
    <citation type="submission" date="2021-05" db="EMBL/GenBank/DDBJ databases">
        <title>A Polyphasic approach of four new species of the genus Ohtaekwangia: Ohtaekwangia histidinii sp. nov., Ohtaekwangia cretensis sp. nov., Ohtaekwangia indiensis sp. nov., Ohtaekwangia reichenbachii sp. nov. from diverse environment.</title>
        <authorList>
            <person name="Octaviana S."/>
        </authorList>
    </citation>
    <scope>NUCLEOTIDE SEQUENCE [LARGE SCALE GENOMIC DNA]</scope>
    <source>
        <strain evidence="1 2">PWU4</strain>
    </source>
</reference>
<gene>
    <name evidence="1" type="ORF">KK083_22220</name>
</gene>